<evidence type="ECO:0000256" key="6">
    <source>
        <dbReference type="ARBA" id="ARBA00022694"/>
    </source>
</evidence>
<dbReference type="InterPro" id="IPR023032">
    <property type="entry name" value="tRNA_MAMT_biosynth_bifunc_MnmC"/>
</dbReference>
<dbReference type="InterPro" id="IPR008471">
    <property type="entry name" value="MnmC-like_methylTransf"/>
</dbReference>
<dbReference type="EMBL" id="CP022355">
    <property type="protein sequence ID" value="ASK77746.1"/>
    <property type="molecule type" value="Genomic_DNA"/>
</dbReference>
<comment type="cofactor">
    <cofactor evidence="10">
        <name>FAD</name>
        <dbReference type="ChEBI" id="CHEBI:57692"/>
    </cofactor>
</comment>
<dbReference type="Gene3D" id="3.30.9.10">
    <property type="entry name" value="D-Amino Acid Oxidase, subunit A, domain 2"/>
    <property type="match status" value="1"/>
</dbReference>
<dbReference type="GO" id="GO:0002097">
    <property type="term" value="P:tRNA wobble base modification"/>
    <property type="evidence" value="ECO:0007669"/>
    <property type="project" value="UniProtKB-UniRule"/>
</dbReference>
<feature type="region of interest" description="FAD-dependent cmnm(5)s(2)U34 oxidoreductase" evidence="10">
    <location>
        <begin position="266"/>
        <end position="659"/>
    </location>
</feature>
<feature type="region of interest" description="tRNA (mnm(5)s(2)U34)-methyltransferase" evidence="10">
    <location>
        <begin position="1"/>
        <end position="241"/>
    </location>
</feature>
<evidence type="ECO:0000256" key="9">
    <source>
        <dbReference type="ARBA" id="ARBA00023268"/>
    </source>
</evidence>
<dbReference type="InterPro" id="IPR036188">
    <property type="entry name" value="FAD/NAD-bd_sf"/>
</dbReference>
<keyword evidence="6 10" id="KW-0819">tRNA processing</keyword>
<dbReference type="HAMAP" id="MF_01102">
    <property type="entry name" value="MnmC"/>
    <property type="match status" value="1"/>
</dbReference>
<dbReference type="PANTHER" id="PTHR13847:SF283">
    <property type="entry name" value="TRNA 5-METHYLAMINOMETHYL-2-THIOURIDINE BIOSYNTHESIS BIFUNCTIONAL PROTEIN MNMC"/>
    <property type="match status" value="1"/>
</dbReference>
<dbReference type="NCBIfam" id="NF033855">
    <property type="entry name" value="tRNA_MNMC2"/>
    <property type="match status" value="1"/>
</dbReference>
<accession>A0A220VC10</accession>
<feature type="domain" description="FAD dependent oxidoreductase" evidence="11">
    <location>
        <begin position="263"/>
        <end position="627"/>
    </location>
</feature>
<keyword evidence="8 10" id="KW-0560">Oxidoreductase</keyword>
<name>A0A220VC10_9GAMM</name>
<dbReference type="AlphaFoldDB" id="A0A220VC10"/>
<evidence type="ECO:0000256" key="1">
    <source>
        <dbReference type="ARBA" id="ARBA00022490"/>
    </source>
</evidence>
<dbReference type="Pfam" id="PF01266">
    <property type="entry name" value="DAO"/>
    <property type="match status" value="1"/>
</dbReference>
<keyword evidence="5 10" id="KW-0949">S-adenosyl-L-methionine</keyword>
<evidence type="ECO:0000256" key="10">
    <source>
        <dbReference type="HAMAP-Rule" id="MF_01102"/>
    </source>
</evidence>
<reference evidence="13 14" key="1">
    <citation type="journal article" date="2016" name="Int. J. Syst. Evol. Microbiol.">
        <title>Paraphotobacterium marinum gen. nov., sp. nov., a member of the family Vibrionaceae, isolated from surface seawater.</title>
        <authorList>
            <person name="Huang Z."/>
            <person name="Dong C."/>
            <person name="Shao Z."/>
        </authorList>
    </citation>
    <scope>NUCLEOTIDE SEQUENCE [LARGE SCALE GENOMIC DNA]</scope>
    <source>
        <strain evidence="13 14">NSCS20N07D</strain>
    </source>
</reference>
<dbReference type="Gene3D" id="3.40.50.150">
    <property type="entry name" value="Vaccinia Virus protein VP39"/>
    <property type="match status" value="1"/>
</dbReference>
<dbReference type="InterPro" id="IPR006076">
    <property type="entry name" value="FAD-dep_OxRdtase"/>
</dbReference>
<keyword evidence="1 10" id="KW-0963">Cytoplasm</keyword>
<keyword evidence="9 10" id="KW-0511">Multifunctional enzyme</keyword>
<evidence type="ECO:0000313" key="13">
    <source>
        <dbReference type="EMBL" id="ASK77746.1"/>
    </source>
</evidence>
<keyword evidence="2 10" id="KW-0489">Methyltransferase</keyword>
<dbReference type="Proteomes" id="UP000242175">
    <property type="component" value="Chromosome large"/>
</dbReference>
<dbReference type="OrthoDB" id="9786494at2"/>
<evidence type="ECO:0000256" key="2">
    <source>
        <dbReference type="ARBA" id="ARBA00022603"/>
    </source>
</evidence>
<evidence type="ECO:0000256" key="5">
    <source>
        <dbReference type="ARBA" id="ARBA00022691"/>
    </source>
</evidence>
<keyword evidence="14" id="KW-1185">Reference proteome</keyword>
<feature type="domain" description="MnmC-like methyltransferase" evidence="12">
    <location>
        <begin position="116"/>
        <end position="239"/>
    </location>
</feature>
<dbReference type="InterPro" id="IPR017610">
    <property type="entry name" value="tRNA_S-uridine_synth_MnmC_C"/>
</dbReference>
<evidence type="ECO:0000313" key="14">
    <source>
        <dbReference type="Proteomes" id="UP000242175"/>
    </source>
</evidence>
<evidence type="ECO:0000256" key="8">
    <source>
        <dbReference type="ARBA" id="ARBA00023002"/>
    </source>
</evidence>
<dbReference type="InterPro" id="IPR047785">
    <property type="entry name" value="tRNA_MNMC2"/>
</dbReference>
<dbReference type="KEGG" id="pmai:CF386_00915"/>
<dbReference type="GO" id="GO:0050660">
    <property type="term" value="F:flavin adenine dinucleotide binding"/>
    <property type="evidence" value="ECO:0007669"/>
    <property type="project" value="UniProtKB-UniRule"/>
</dbReference>
<comment type="function">
    <text evidence="10">Catalyzes the last two steps in the biosynthesis of 5-methylaminomethyl-2-thiouridine (mnm(5)s(2)U) at the wobble position (U34) in tRNA. Catalyzes the FAD-dependent demodification of cmnm(5)s(2)U34 to nm(5)s(2)U34, followed by the transfer of a methyl group from S-adenosyl-L-methionine to nm(5)s(2)U34, to form mnm(5)s(2)U34.</text>
</comment>
<comment type="catalytic activity">
    <reaction evidence="10">
        <text>5-aminomethyl-2-thiouridine(34) in tRNA + S-adenosyl-L-methionine = 5-methylaminomethyl-2-thiouridine(34) in tRNA + S-adenosyl-L-homocysteine + H(+)</text>
        <dbReference type="Rhea" id="RHEA:19569"/>
        <dbReference type="Rhea" id="RHEA-COMP:10195"/>
        <dbReference type="Rhea" id="RHEA-COMP:10197"/>
        <dbReference type="ChEBI" id="CHEBI:15378"/>
        <dbReference type="ChEBI" id="CHEBI:57856"/>
        <dbReference type="ChEBI" id="CHEBI:59789"/>
        <dbReference type="ChEBI" id="CHEBI:74454"/>
        <dbReference type="ChEBI" id="CHEBI:74455"/>
        <dbReference type="EC" id="2.1.1.61"/>
    </reaction>
</comment>
<comment type="similarity">
    <text evidence="10">In the C-terminal section; belongs to the DAO family.</text>
</comment>
<dbReference type="GO" id="GO:0005737">
    <property type="term" value="C:cytoplasm"/>
    <property type="evidence" value="ECO:0007669"/>
    <property type="project" value="UniProtKB-SubCell"/>
</dbReference>
<evidence type="ECO:0000259" key="11">
    <source>
        <dbReference type="Pfam" id="PF01266"/>
    </source>
</evidence>
<dbReference type="PANTHER" id="PTHR13847">
    <property type="entry name" value="SARCOSINE DEHYDROGENASE-RELATED"/>
    <property type="match status" value="1"/>
</dbReference>
<dbReference type="NCBIfam" id="TIGR03197">
    <property type="entry name" value="MnmC_Cterm"/>
    <property type="match status" value="1"/>
</dbReference>
<organism evidence="13 14">
    <name type="scientific">Paraphotobacterium marinum</name>
    <dbReference type="NCBI Taxonomy" id="1755811"/>
    <lineage>
        <taxon>Bacteria</taxon>
        <taxon>Pseudomonadati</taxon>
        <taxon>Pseudomonadota</taxon>
        <taxon>Gammaproteobacteria</taxon>
        <taxon>Vibrionales</taxon>
        <taxon>Vibrionaceae</taxon>
        <taxon>Paraphotobacterium</taxon>
    </lineage>
</organism>
<dbReference type="EC" id="2.1.1.61" evidence="10"/>
<sequence length="659" mass="75335">MKDKNPANISFKNSKPYSKQFDDIYYSYGDGVEESNFVFFDNNDLPNKWNSWNKSHFVIGETGFGTGLNFLLALKKFKEYIKQNNQKVLKKLFFISFEKYPLSLNDLELIYKDSDLKDLASELIENYPCKTNGCHRLKFFDSKVILDLWIGDIHDSLSSICNFQNGFVDTWFLDGFSPNKNKDMWSKDLFKKLNSLSNQHASFSTFTASSFVRRNLEECNFEIKKVKGFRNKREMLTGKIKNKYISEKSTNEFTWPLLETREVALIGGGLSSILLAKLLVNNGIKTTIYTENSTLATGASGNSQGVVYPLISPSNDILTNFFISAFSFSSNEIKRTLKNDKESYKTCGVLQIDCPSRSTKKIENFDCDESIKINLSEKQTNLTTGLDINQKSIFYPGGLWVSPKNWIASILLNLKTSKLFTVKYNKKISSIEYLNPNDIRLKSDNNTNFHHEACIFTCGPYIKNFSQLENIPICPVRGQISLISPKYIATKEDSYKIQYNKINHVLCYDGYITPPDPRSGYQSLGASYKRNNLNTSYSEKEHSENLNSIIQSIPNVNWDNYFENKIKDYNVGIRATSRDHFPFIGPLLNNLPYDKNIASNFYPNIFLFTGLGSRGLTSGPLLAEIMVSTILGEPIPCELNLLKKIFPNRKWLKMISKNL</sequence>
<dbReference type="RefSeq" id="WP_089072656.1">
    <property type="nucleotide sequence ID" value="NZ_CBCSAM010000007.1"/>
</dbReference>
<evidence type="ECO:0000256" key="7">
    <source>
        <dbReference type="ARBA" id="ARBA00022827"/>
    </source>
</evidence>
<dbReference type="GO" id="GO:0016645">
    <property type="term" value="F:oxidoreductase activity, acting on the CH-NH group of donors"/>
    <property type="evidence" value="ECO:0007669"/>
    <property type="project" value="InterPro"/>
</dbReference>
<dbReference type="NCBIfam" id="NF002481">
    <property type="entry name" value="PRK01747.1-2"/>
    <property type="match status" value="1"/>
</dbReference>
<dbReference type="InterPro" id="IPR029063">
    <property type="entry name" value="SAM-dependent_MTases_sf"/>
</dbReference>
<dbReference type="Pfam" id="PF05430">
    <property type="entry name" value="Methyltransf_30"/>
    <property type="match status" value="1"/>
</dbReference>
<dbReference type="Gene3D" id="3.50.50.60">
    <property type="entry name" value="FAD/NAD(P)-binding domain"/>
    <property type="match status" value="1"/>
</dbReference>
<keyword evidence="4 10" id="KW-0808">Transferase</keyword>
<protein>
    <recommendedName>
        <fullName evidence="10">tRNA 5-methylaminomethyl-2-thiouridine biosynthesis bifunctional protein MnmC</fullName>
        <shortName evidence="10">tRNA mnm(5)s(2)U biosynthesis bifunctional protein</shortName>
    </recommendedName>
    <domain>
        <recommendedName>
            <fullName evidence="10">tRNA (mnm(5)s(2)U34)-methyltransferase</fullName>
            <ecNumber evidence="10">2.1.1.61</ecNumber>
        </recommendedName>
    </domain>
    <domain>
        <recommendedName>
            <fullName evidence="10">FAD-dependent cmnm(5)s(2)U34 oxidoreductase</fullName>
            <ecNumber evidence="10">1.5.-.-</ecNumber>
        </recommendedName>
    </domain>
</protein>
<evidence type="ECO:0000259" key="12">
    <source>
        <dbReference type="Pfam" id="PF05430"/>
    </source>
</evidence>
<dbReference type="GO" id="GO:0004808">
    <property type="term" value="F:tRNA (5-methylaminomethyl-2-thiouridylate)(34)-methyltransferase activity"/>
    <property type="evidence" value="ECO:0007669"/>
    <property type="project" value="UniProtKB-EC"/>
</dbReference>
<comment type="similarity">
    <text evidence="10">In the N-terminal section; belongs to the methyltransferase superfamily. tRNA (mnm(5)s(2)U34)-methyltransferase family.</text>
</comment>
<keyword evidence="3 10" id="KW-0285">Flavoprotein</keyword>
<dbReference type="SUPFAM" id="SSF51905">
    <property type="entry name" value="FAD/NAD(P)-binding domain"/>
    <property type="match status" value="1"/>
</dbReference>
<evidence type="ECO:0000256" key="3">
    <source>
        <dbReference type="ARBA" id="ARBA00022630"/>
    </source>
</evidence>
<keyword evidence="7 10" id="KW-0274">FAD</keyword>
<dbReference type="GO" id="GO:0032259">
    <property type="term" value="P:methylation"/>
    <property type="evidence" value="ECO:0007669"/>
    <property type="project" value="UniProtKB-KW"/>
</dbReference>
<gene>
    <name evidence="10" type="primary">mnmC</name>
    <name evidence="13" type="ORF">CF386_00915</name>
</gene>
<evidence type="ECO:0000256" key="4">
    <source>
        <dbReference type="ARBA" id="ARBA00022679"/>
    </source>
</evidence>
<dbReference type="EC" id="1.5.-.-" evidence="10"/>
<comment type="subcellular location">
    <subcellularLocation>
        <location evidence="10">Cytoplasm</location>
    </subcellularLocation>
</comment>
<proteinExistence type="inferred from homology"/>